<keyword evidence="6" id="KW-0479">Metal-binding</keyword>
<keyword evidence="7" id="KW-0249">Electron transport</keyword>
<accession>A0A3T0N5L3</accession>
<keyword evidence="9" id="KW-0408">Iron</keyword>
<keyword evidence="5 11" id="KW-0812">Transmembrane</keyword>
<evidence type="ECO:0000256" key="11">
    <source>
        <dbReference type="SAM" id="Phobius"/>
    </source>
</evidence>
<dbReference type="SMART" id="SM00665">
    <property type="entry name" value="B561"/>
    <property type="match status" value="1"/>
</dbReference>
<evidence type="ECO:0000256" key="4">
    <source>
        <dbReference type="ARBA" id="ARBA00022617"/>
    </source>
</evidence>
<evidence type="ECO:0000256" key="10">
    <source>
        <dbReference type="ARBA" id="ARBA00023136"/>
    </source>
</evidence>
<dbReference type="AlphaFoldDB" id="A0A3T0N5L3"/>
<feature type="transmembrane region" description="Helical" evidence="11">
    <location>
        <begin position="104"/>
        <end position="122"/>
    </location>
</feature>
<reference evidence="13 14" key="1">
    <citation type="submission" date="2018-10" db="EMBL/GenBank/DDBJ databases">
        <title>Parasedimentitalea marina sp. nov., a psychrophilic bacterium isolated from deep seawater of the New Britain Trench.</title>
        <authorList>
            <person name="Cao J."/>
        </authorList>
    </citation>
    <scope>NUCLEOTIDE SEQUENCE [LARGE SCALE GENOMIC DNA]</scope>
    <source>
        <strain evidence="13 14">W43</strain>
    </source>
</reference>
<evidence type="ECO:0000313" key="13">
    <source>
        <dbReference type="EMBL" id="AZV79316.1"/>
    </source>
</evidence>
<feature type="transmembrane region" description="Helical" evidence="11">
    <location>
        <begin position="22"/>
        <end position="47"/>
    </location>
</feature>
<dbReference type="Gene3D" id="1.20.120.1770">
    <property type="match status" value="1"/>
</dbReference>
<proteinExistence type="predicted"/>
<keyword evidence="3" id="KW-0813">Transport</keyword>
<feature type="transmembrane region" description="Helical" evidence="11">
    <location>
        <begin position="164"/>
        <end position="184"/>
    </location>
</feature>
<dbReference type="GO" id="GO:0016020">
    <property type="term" value="C:membrane"/>
    <property type="evidence" value="ECO:0007669"/>
    <property type="project" value="UniProtKB-SubCell"/>
</dbReference>
<dbReference type="OrthoDB" id="8687683at2"/>
<evidence type="ECO:0000256" key="8">
    <source>
        <dbReference type="ARBA" id="ARBA00022989"/>
    </source>
</evidence>
<protein>
    <recommendedName>
        <fullName evidence="12">Cytochrome b561 domain-containing protein</fullName>
    </recommendedName>
</protein>
<dbReference type="InterPro" id="IPR045150">
    <property type="entry name" value="CYB561D1/2"/>
</dbReference>
<keyword evidence="4" id="KW-0349">Heme</keyword>
<keyword evidence="10 11" id="KW-0472">Membrane</keyword>
<feature type="transmembrane region" description="Helical" evidence="11">
    <location>
        <begin position="67"/>
        <end position="92"/>
    </location>
</feature>
<dbReference type="KEGG" id="sedi:EBB79_16490"/>
<keyword evidence="14" id="KW-1185">Reference proteome</keyword>
<dbReference type="GO" id="GO:0140575">
    <property type="term" value="F:transmembrane monodehydroascorbate reductase activity"/>
    <property type="evidence" value="ECO:0007669"/>
    <property type="project" value="InterPro"/>
</dbReference>
<name>A0A3T0N5L3_9RHOB</name>
<evidence type="ECO:0000259" key="12">
    <source>
        <dbReference type="PROSITE" id="PS50939"/>
    </source>
</evidence>
<dbReference type="GO" id="GO:0046872">
    <property type="term" value="F:metal ion binding"/>
    <property type="evidence" value="ECO:0007669"/>
    <property type="project" value="UniProtKB-KW"/>
</dbReference>
<comment type="subcellular location">
    <subcellularLocation>
        <location evidence="2">Membrane</location>
        <topology evidence="2">Multi-pass membrane protein</topology>
    </subcellularLocation>
</comment>
<evidence type="ECO:0000256" key="5">
    <source>
        <dbReference type="ARBA" id="ARBA00022692"/>
    </source>
</evidence>
<dbReference type="PROSITE" id="PS50939">
    <property type="entry name" value="CYTOCHROME_B561"/>
    <property type="match status" value="1"/>
</dbReference>
<dbReference type="PANTHER" id="PTHR15422">
    <property type="entry name" value="OS05G0565100 PROTEIN"/>
    <property type="match status" value="1"/>
</dbReference>
<dbReference type="RefSeq" id="WP_127749866.1">
    <property type="nucleotide sequence ID" value="NZ_CP033219.1"/>
</dbReference>
<evidence type="ECO:0000256" key="6">
    <source>
        <dbReference type="ARBA" id="ARBA00022723"/>
    </source>
</evidence>
<dbReference type="PANTHER" id="PTHR15422:SF24">
    <property type="entry name" value="DOMON RELATED DOMAIN-CONTAINING PROTEIN"/>
    <property type="match status" value="1"/>
</dbReference>
<gene>
    <name evidence="13" type="ORF">EBB79_16490</name>
</gene>
<evidence type="ECO:0000256" key="3">
    <source>
        <dbReference type="ARBA" id="ARBA00022448"/>
    </source>
</evidence>
<comment type="cofactor">
    <cofactor evidence="1">
        <name>heme b</name>
        <dbReference type="ChEBI" id="CHEBI:60344"/>
    </cofactor>
</comment>
<dbReference type="Proteomes" id="UP000283063">
    <property type="component" value="Chromosome"/>
</dbReference>
<keyword evidence="8 11" id="KW-1133">Transmembrane helix</keyword>
<evidence type="ECO:0000256" key="7">
    <source>
        <dbReference type="ARBA" id="ARBA00022982"/>
    </source>
</evidence>
<dbReference type="CDD" id="cd08760">
    <property type="entry name" value="Cyt_b561_FRRS1_like"/>
    <property type="match status" value="1"/>
</dbReference>
<evidence type="ECO:0000256" key="1">
    <source>
        <dbReference type="ARBA" id="ARBA00001970"/>
    </source>
</evidence>
<evidence type="ECO:0000256" key="2">
    <source>
        <dbReference type="ARBA" id="ARBA00004141"/>
    </source>
</evidence>
<sequence length="232" mass="26185">MNTEIPTEFTVWFLERTFAIHWNYHALLMFTCWFVLVPFGVISIRYFKTKPKPMGLPRGISKFDPLFIWWGMHIWTLYSAITLSILGLLLAVVASGGFSGSLHAWFGGLTVLFGTLQIFVAGQRGTHGGHNHLSTDPKDPSTWRGDHFDMTRRRRWFEAYHKPGGYFALFLATGAVTTGLMQYWMATLAIVMLLMLVGVFVLVVVLEGLGQRHDTYKAVFGSDPNHPGNQGQ</sequence>
<evidence type="ECO:0000313" key="14">
    <source>
        <dbReference type="Proteomes" id="UP000283063"/>
    </source>
</evidence>
<organism evidence="13 14">
    <name type="scientific">Parasedimentitalea marina</name>
    <dbReference type="NCBI Taxonomy" id="2483033"/>
    <lineage>
        <taxon>Bacteria</taxon>
        <taxon>Pseudomonadati</taxon>
        <taxon>Pseudomonadota</taxon>
        <taxon>Alphaproteobacteria</taxon>
        <taxon>Rhodobacterales</taxon>
        <taxon>Paracoccaceae</taxon>
        <taxon>Parasedimentitalea</taxon>
    </lineage>
</organism>
<feature type="transmembrane region" description="Helical" evidence="11">
    <location>
        <begin position="190"/>
        <end position="209"/>
    </location>
</feature>
<feature type="domain" description="Cytochrome b561" evidence="12">
    <location>
        <begin position="1"/>
        <end position="213"/>
    </location>
</feature>
<dbReference type="EMBL" id="CP033219">
    <property type="protein sequence ID" value="AZV79316.1"/>
    <property type="molecule type" value="Genomic_DNA"/>
</dbReference>
<evidence type="ECO:0000256" key="9">
    <source>
        <dbReference type="ARBA" id="ARBA00023004"/>
    </source>
</evidence>
<dbReference type="InterPro" id="IPR006593">
    <property type="entry name" value="Cyt_b561/ferric_Rdtase_TM"/>
</dbReference>
<dbReference type="GO" id="GO:0020037">
    <property type="term" value="F:heme binding"/>
    <property type="evidence" value="ECO:0007669"/>
    <property type="project" value="TreeGrafter"/>
</dbReference>